<dbReference type="AlphaFoldDB" id="G9HRB6"/>
<protein>
    <submittedName>
        <fullName evidence="1">Uncharacterized protein</fullName>
    </submittedName>
</protein>
<keyword evidence="1" id="KW-0496">Mitochondrion</keyword>
<evidence type="ECO:0000313" key="1">
    <source>
        <dbReference type="EMBL" id="AEV66628.1"/>
    </source>
</evidence>
<reference evidence="1" key="1">
    <citation type="journal article" date="2012" name="Genome Biol. Evol.">
        <title>The Oxytricha trifallax Mitochondrial Genome.</title>
        <authorList>
            <person name="Swart E.C."/>
            <person name="Nowacki M."/>
            <person name="Shum J."/>
            <person name="Stiles H."/>
            <person name="Higgins B.P."/>
            <person name="Doak T.G."/>
            <person name="Schotanus K."/>
            <person name="Magrini V.J."/>
            <person name="Minx P."/>
            <person name="Mardis E.R."/>
            <person name="Landweber L.F."/>
        </authorList>
    </citation>
    <scope>NUCLEOTIDE SEQUENCE</scope>
</reference>
<proteinExistence type="predicted"/>
<geneLocation type="mitochondrion" evidence="1"/>
<sequence>MFFKYLNFFNRTVPYSYRIVDLSEELLKHGLENPQIYPQIYPQINQNETHLFRA</sequence>
<organism evidence="1">
    <name type="scientific">Oxytricha trifallax</name>
    <dbReference type="NCBI Taxonomy" id="1172189"/>
    <lineage>
        <taxon>Eukaryota</taxon>
        <taxon>Sar</taxon>
        <taxon>Alveolata</taxon>
        <taxon>Ciliophora</taxon>
        <taxon>Intramacronucleata</taxon>
        <taxon>Spirotrichea</taxon>
        <taxon>Stichotrichia</taxon>
        <taxon>Sporadotrichida</taxon>
        <taxon>Oxytrichidae</taxon>
        <taxon>Oxytrichinae</taxon>
        <taxon>Oxytricha</taxon>
    </lineage>
</organism>
<gene>
    <name evidence="1" type="primary">orf513</name>
</gene>
<dbReference type="EMBL" id="JN383843">
    <property type="protein sequence ID" value="AEV66628.1"/>
    <property type="molecule type" value="Genomic_DNA"/>
</dbReference>
<accession>G9HRB6</accession>
<name>G9HRB6_9SPIT</name>